<dbReference type="Proteomes" id="UP000805193">
    <property type="component" value="Unassembled WGS sequence"/>
</dbReference>
<organism evidence="1 2">
    <name type="scientific">Ixodes persulcatus</name>
    <name type="common">Taiga tick</name>
    <dbReference type="NCBI Taxonomy" id="34615"/>
    <lineage>
        <taxon>Eukaryota</taxon>
        <taxon>Metazoa</taxon>
        <taxon>Ecdysozoa</taxon>
        <taxon>Arthropoda</taxon>
        <taxon>Chelicerata</taxon>
        <taxon>Arachnida</taxon>
        <taxon>Acari</taxon>
        <taxon>Parasitiformes</taxon>
        <taxon>Ixodida</taxon>
        <taxon>Ixodoidea</taxon>
        <taxon>Ixodidae</taxon>
        <taxon>Ixodinae</taxon>
        <taxon>Ixodes</taxon>
    </lineage>
</organism>
<evidence type="ECO:0000313" key="1">
    <source>
        <dbReference type="EMBL" id="KAG0421548.1"/>
    </source>
</evidence>
<protein>
    <submittedName>
        <fullName evidence="1">Uncharacterized protein</fullName>
    </submittedName>
</protein>
<accession>A0AC60PLV5</accession>
<proteinExistence type="predicted"/>
<reference evidence="1 2" key="1">
    <citation type="journal article" date="2020" name="Cell">
        <title>Large-Scale Comparative Analyses of Tick Genomes Elucidate Their Genetic Diversity and Vector Capacities.</title>
        <authorList>
            <consortium name="Tick Genome and Microbiome Consortium (TIGMIC)"/>
            <person name="Jia N."/>
            <person name="Wang J."/>
            <person name="Shi W."/>
            <person name="Du L."/>
            <person name="Sun Y."/>
            <person name="Zhan W."/>
            <person name="Jiang J.F."/>
            <person name="Wang Q."/>
            <person name="Zhang B."/>
            <person name="Ji P."/>
            <person name="Bell-Sakyi L."/>
            <person name="Cui X.M."/>
            <person name="Yuan T.T."/>
            <person name="Jiang B.G."/>
            <person name="Yang W.F."/>
            <person name="Lam T.T."/>
            <person name="Chang Q.C."/>
            <person name="Ding S.J."/>
            <person name="Wang X.J."/>
            <person name="Zhu J.G."/>
            <person name="Ruan X.D."/>
            <person name="Zhao L."/>
            <person name="Wei J.T."/>
            <person name="Ye R.Z."/>
            <person name="Que T.C."/>
            <person name="Du C.H."/>
            <person name="Zhou Y.H."/>
            <person name="Cheng J.X."/>
            <person name="Dai P.F."/>
            <person name="Guo W.B."/>
            <person name="Han X.H."/>
            <person name="Huang E.J."/>
            <person name="Li L.F."/>
            <person name="Wei W."/>
            <person name="Gao Y.C."/>
            <person name="Liu J.Z."/>
            <person name="Shao H.Z."/>
            <person name="Wang X."/>
            <person name="Wang C.C."/>
            <person name="Yang T.C."/>
            <person name="Huo Q.B."/>
            <person name="Li W."/>
            <person name="Chen H.Y."/>
            <person name="Chen S.E."/>
            <person name="Zhou L.G."/>
            <person name="Ni X.B."/>
            <person name="Tian J.H."/>
            <person name="Sheng Y."/>
            <person name="Liu T."/>
            <person name="Pan Y.S."/>
            <person name="Xia L.Y."/>
            <person name="Li J."/>
            <person name="Zhao F."/>
            <person name="Cao W.C."/>
        </authorList>
    </citation>
    <scope>NUCLEOTIDE SEQUENCE [LARGE SCALE GENOMIC DNA]</scope>
    <source>
        <strain evidence="1">Iper-2018</strain>
    </source>
</reference>
<gene>
    <name evidence="1" type="ORF">HPB47_002567</name>
</gene>
<sequence length="64" mass="7327">MGEARLMIVGPVLRKQVAIVAEMSMNPANVVLKRIAARAATRLERLQSATFKFFRILMMRMKTY</sequence>
<evidence type="ECO:0000313" key="2">
    <source>
        <dbReference type="Proteomes" id="UP000805193"/>
    </source>
</evidence>
<comment type="caution">
    <text evidence="1">The sequence shown here is derived from an EMBL/GenBank/DDBJ whole genome shotgun (WGS) entry which is preliminary data.</text>
</comment>
<dbReference type="EMBL" id="JABSTQ010010349">
    <property type="protein sequence ID" value="KAG0421548.1"/>
    <property type="molecule type" value="Genomic_DNA"/>
</dbReference>
<keyword evidence="2" id="KW-1185">Reference proteome</keyword>
<name>A0AC60PLV5_IXOPE</name>